<feature type="compositionally biased region" description="Basic and acidic residues" evidence="1">
    <location>
        <begin position="280"/>
        <end position="301"/>
    </location>
</feature>
<evidence type="ECO:0000313" key="2">
    <source>
        <dbReference type="EMBL" id="KAJ7639899.1"/>
    </source>
</evidence>
<keyword evidence="3" id="KW-1185">Reference proteome</keyword>
<dbReference type="EMBL" id="JARKIE010000439">
    <property type="protein sequence ID" value="KAJ7639899.1"/>
    <property type="molecule type" value="Genomic_DNA"/>
</dbReference>
<feature type="region of interest" description="Disordered" evidence="1">
    <location>
        <begin position="85"/>
        <end position="105"/>
    </location>
</feature>
<feature type="region of interest" description="Disordered" evidence="1">
    <location>
        <begin position="240"/>
        <end position="301"/>
    </location>
</feature>
<proteinExistence type="predicted"/>
<comment type="caution">
    <text evidence="2">The sequence shown here is derived from an EMBL/GenBank/DDBJ whole genome shotgun (WGS) entry which is preliminary data.</text>
</comment>
<name>A0AAD7C647_MYCRO</name>
<evidence type="ECO:0000256" key="1">
    <source>
        <dbReference type="SAM" id="MobiDB-lite"/>
    </source>
</evidence>
<gene>
    <name evidence="2" type="ORF">B0H17DRAFT_1149187</name>
</gene>
<dbReference type="Proteomes" id="UP001221757">
    <property type="component" value="Unassembled WGS sequence"/>
</dbReference>
<feature type="compositionally biased region" description="Polar residues" evidence="1">
    <location>
        <begin position="85"/>
        <end position="99"/>
    </location>
</feature>
<accession>A0AAD7C647</accession>
<sequence length="301" mass="33527">MYLNESLRDCEGLLLFPSKGRGYLYFSSTELIAARSCSFGSSLDHGKTKLRTGIGSVDGARSDPGRGYRQISLAHDLGTRVKQARGTTLRSGRSMSMNPNKYREQDQRVQTIKLNVYDVSYNIHATCAHEKCQQNTRSMLRSTDTRTGQLHVRAYETDARGRREKPEGVTAPRNARRLRCAPLGDDVCDHLCTSPAAARHCHAPLRTEDRCPKPAAARLLRCQAPRLLGMRVSLTPAHDRMTTKGGYASRVPALPSPRTSGKEDYVGSAPRGGVRNEGGCWERRTRRARDAEEERKVKSIK</sequence>
<evidence type="ECO:0000313" key="3">
    <source>
        <dbReference type="Proteomes" id="UP001221757"/>
    </source>
</evidence>
<dbReference type="AlphaFoldDB" id="A0AAD7C647"/>
<reference evidence="2" key="1">
    <citation type="submission" date="2023-03" db="EMBL/GenBank/DDBJ databases">
        <title>Massive genome expansion in bonnet fungi (Mycena s.s.) driven by repeated elements and novel gene families across ecological guilds.</title>
        <authorList>
            <consortium name="Lawrence Berkeley National Laboratory"/>
            <person name="Harder C.B."/>
            <person name="Miyauchi S."/>
            <person name="Viragh M."/>
            <person name="Kuo A."/>
            <person name="Thoen E."/>
            <person name="Andreopoulos B."/>
            <person name="Lu D."/>
            <person name="Skrede I."/>
            <person name="Drula E."/>
            <person name="Henrissat B."/>
            <person name="Morin E."/>
            <person name="Kohler A."/>
            <person name="Barry K."/>
            <person name="LaButti K."/>
            <person name="Morin E."/>
            <person name="Salamov A."/>
            <person name="Lipzen A."/>
            <person name="Mereny Z."/>
            <person name="Hegedus B."/>
            <person name="Baldrian P."/>
            <person name="Stursova M."/>
            <person name="Weitz H."/>
            <person name="Taylor A."/>
            <person name="Grigoriev I.V."/>
            <person name="Nagy L.G."/>
            <person name="Martin F."/>
            <person name="Kauserud H."/>
        </authorList>
    </citation>
    <scope>NUCLEOTIDE SEQUENCE</scope>
    <source>
        <strain evidence="2">CBHHK067</strain>
    </source>
</reference>
<protein>
    <submittedName>
        <fullName evidence="2">Uncharacterized protein</fullName>
    </submittedName>
</protein>
<organism evidence="2 3">
    <name type="scientific">Mycena rosella</name>
    <name type="common">Pink bonnet</name>
    <name type="synonym">Agaricus rosellus</name>
    <dbReference type="NCBI Taxonomy" id="1033263"/>
    <lineage>
        <taxon>Eukaryota</taxon>
        <taxon>Fungi</taxon>
        <taxon>Dikarya</taxon>
        <taxon>Basidiomycota</taxon>
        <taxon>Agaricomycotina</taxon>
        <taxon>Agaricomycetes</taxon>
        <taxon>Agaricomycetidae</taxon>
        <taxon>Agaricales</taxon>
        <taxon>Marasmiineae</taxon>
        <taxon>Mycenaceae</taxon>
        <taxon>Mycena</taxon>
    </lineage>
</organism>